<accession>A0AAD3HM67</accession>
<dbReference type="SMART" id="SM00028">
    <property type="entry name" value="TPR"/>
    <property type="match status" value="11"/>
</dbReference>
<evidence type="ECO:0000256" key="1">
    <source>
        <dbReference type="SAM" id="Coils"/>
    </source>
</evidence>
<keyword evidence="4" id="KW-1185">Reference proteome</keyword>
<proteinExistence type="predicted"/>
<dbReference type="InterPro" id="IPR011990">
    <property type="entry name" value="TPR-like_helical_dom_sf"/>
</dbReference>
<evidence type="ECO:0000313" key="3">
    <source>
        <dbReference type="EMBL" id="GFR45862.1"/>
    </source>
</evidence>
<dbReference type="Pfam" id="PF13374">
    <property type="entry name" value="TPR_10"/>
    <property type="match status" value="1"/>
</dbReference>
<feature type="coiled-coil region" evidence="1">
    <location>
        <begin position="819"/>
        <end position="853"/>
    </location>
</feature>
<feature type="region of interest" description="Disordered" evidence="2">
    <location>
        <begin position="334"/>
        <end position="356"/>
    </location>
</feature>
<feature type="non-terminal residue" evidence="3">
    <location>
        <position position="1"/>
    </location>
</feature>
<keyword evidence="1" id="KW-0175">Coiled coil</keyword>
<dbReference type="Gene3D" id="1.25.40.10">
    <property type="entry name" value="Tetratricopeptide repeat domain"/>
    <property type="match status" value="4"/>
</dbReference>
<dbReference type="Pfam" id="PF13432">
    <property type="entry name" value="TPR_16"/>
    <property type="match status" value="2"/>
</dbReference>
<name>A0AAD3HM67_9CHLO</name>
<feature type="region of interest" description="Disordered" evidence="2">
    <location>
        <begin position="94"/>
        <end position="117"/>
    </location>
</feature>
<dbReference type="SUPFAM" id="SSF48452">
    <property type="entry name" value="TPR-like"/>
    <property type="match status" value="5"/>
</dbReference>
<dbReference type="PANTHER" id="PTHR46082:SF6">
    <property type="entry name" value="AAA+ ATPASE DOMAIN-CONTAINING PROTEIN-RELATED"/>
    <property type="match status" value="1"/>
</dbReference>
<sequence length="1156" mass="117016">GVRLLLCCSVPVELGAGAELTTIEVPPLPPAAAAKLACLVCPDLAGPPAGGASGGGRPSGVTQLPPLLTVGPSLRFPAATAAALTAAGAGQDVAGGGEGGSSSISSGGVEGGGGGSSDEASRVALAVRCLPLAVRLVCGLRAEGRLSTKDIEALGARASRASLASAPLASAGWEEVTVSVIAACLSTLPMQQQVALLQLSALPPAGAGPDTTLASLNATTPAAAVIGRGTLTALQRQGLTAQSSLPGRRTQTVMHSLVRSVVVSALAPALDLAIRPAAEERVAAALLAAVGGWGRSYGTREGGSSVLAAARAAQPEFAELLALLTRTAPRLTTGTAPFGASSTGGAPPSPEASAAAAAGQRLPLETIVTAAKGFNGDVAELLSGLGALPALEAVCEAMSAPAVGLVANRAYKVEMANVYRVHALALAAQGKYEEAQAHGNMCIQLRAEAARRNPNSPAIASANMCLAAALAGMRYFENAEELLRQAVDICVASLGESNPHTAWALAALAAALEAQPTKATQAEALYRRALDARLAVQGPLHPRTIEATLALAACLRSAGRYADAKPLYDTASAASHRVFGEFHANTAFAIAGAATCADAMAEAEAAAGGGATELVAAVQRQEADHSRAAAILSALAVDNAEAAAAAYGRARNLTLQGRHAGAEPLYRRAVELCSRNLPRDPEGRDQATTIASLLALGRCLLAAGKPGEAQGVLERGLTAKVRVLGTQAHPEAAAIARDVAAAALAARRFTAAEPLCRQALAMAQHGVGMESREAAFALSEYGRCLTLQGRHTAAEPILRQALEVRQTSDGDGAAATAAARIALAENLAAQQEVKEAEQLFRQAREELRRLLVACGEGRGGGSGKGGEEWGARELELAAAAAAAGLGGVLAGERKGPEAEEMLKEALEARRRLLGQDHSDTQAVLSSLSSALSALGQHTQAEELLRAELAAAERAGGPTHPNTAAAMNALASCLHAQGRHAEAEPLFMSARNVCTTQLGAEHPNTLAVGANLAACLGAQGRHAEALPLLEAQIEATKRVQGEEHPDVAASLNHLASTLQTLGRLEEAERAARRAVALYGAALGSGHPNSALAANTLALVLLAPAGPAGVVAPGRVAEAQTLLEEALKTCTSRLGPQHPWTQSTKRNLDAACAAAGKR</sequence>
<dbReference type="EMBL" id="BMAR01000011">
    <property type="protein sequence ID" value="GFR45862.1"/>
    <property type="molecule type" value="Genomic_DNA"/>
</dbReference>
<evidence type="ECO:0000256" key="2">
    <source>
        <dbReference type="SAM" id="MobiDB-lite"/>
    </source>
</evidence>
<reference evidence="3 4" key="1">
    <citation type="journal article" date="2021" name="Sci. Rep.">
        <title>Genome sequencing of the multicellular alga Astrephomene provides insights into convergent evolution of germ-soma differentiation.</title>
        <authorList>
            <person name="Yamashita S."/>
            <person name="Yamamoto K."/>
            <person name="Matsuzaki R."/>
            <person name="Suzuki S."/>
            <person name="Yamaguchi H."/>
            <person name="Hirooka S."/>
            <person name="Minakuchi Y."/>
            <person name="Miyagishima S."/>
            <person name="Kawachi M."/>
            <person name="Toyoda A."/>
            <person name="Nozaki H."/>
        </authorList>
    </citation>
    <scope>NUCLEOTIDE SEQUENCE [LARGE SCALE GENOMIC DNA]</scope>
    <source>
        <strain evidence="3 4">NIES-4017</strain>
    </source>
</reference>
<dbReference type="AlphaFoldDB" id="A0AAD3HM67"/>
<comment type="caution">
    <text evidence="3">The sequence shown here is derived from an EMBL/GenBank/DDBJ whole genome shotgun (WGS) entry which is preliminary data.</text>
</comment>
<protein>
    <submittedName>
        <fullName evidence="3">Uncharacterized protein</fullName>
    </submittedName>
</protein>
<evidence type="ECO:0000313" key="4">
    <source>
        <dbReference type="Proteomes" id="UP001054857"/>
    </source>
</evidence>
<gene>
    <name evidence="3" type="ORF">Agub_g7313</name>
</gene>
<dbReference type="InterPro" id="IPR019734">
    <property type="entry name" value="TPR_rpt"/>
</dbReference>
<dbReference type="InterPro" id="IPR053137">
    <property type="entry name" value="NLR-like"/>
</dbReference>
<dbReference type="PANTHER" id="PTHR46082">
    <property type="entry name" value="ATP/GTP-BINDING PROTEIN-RELATED"/>
    <property type="match status" value="1"/>
</dbReference>
<organism evidence="3 4">
    <name type="scientific">Astrephomene gubernaculifera</name>
    <dbReference type="NCBI Taxonomy" id="47775"/>
    <lineage>
        <taxon>Eukaryota</taxon>
        <taxon>Viridiplantae</taxon>
        <taxon>Chlorophyta</taxon>
        <taxon>core chlorophytes</taxon>
        <taxon>Chlorophyceae</taxon>
        <taxon>CS clade</taxon>
        <taxon>Chlamydomonadales</taxon>
        <taxon>Astrephomenaceae</taxon>
        <taxon>Astrephomene</taxon>
    </lineage>
</organism>
<dbReference type="Pfam" id="PF13424">
    <property type="entry name" value="TPR_12"/>
    <property type="match status" value="4"/>
</dbReference>
<dbReference type="Proteomes" id="UP001054857">
    <property type="component" value="Unassembled WGS sequence"/>
</dbReference>